<protein>
    <submittedName>
        <fullName evidence="1">Uncharacterized protein</fullName>
    </submittedName>
</protein>
<organism evidence="1 2">
    <name type="scientific">Bauhinia variegata</name>
    <name type="common">Purple orchid tree</name>
    <name type="synonym">Phanera variegata</name>
    <dbReference type="NCBI Taxonomy" id="167791"/>
    <lineage>
        <taxon>Eukaryota</taxon>
        <taxon>Viridiplantae</taxon>
        <taxon>Streptophyta</taxon>
        <taxon>Embryophyta</taxon>
        <taxon>Tracheophyta</taxon>
        <taxon>Spermatophyta</taxon>
        <taxon>Magnoliopsida</taxon>
        <taxon>eudicotyledons</taxon>
        <taxon>Gunneridae</taxon>
        <taxon>Pentapetalae</taxon>
        <taxon>rosids</taxon>
        <taxon>fabids</taxon>
        <taxon>Fabales</taxon>
        <taxon>Fabaceae</taxon>
        <taxon>Cercidoideae</taxon>
        <taxon>Cercideae</taxon>
        <taxon>Bauhiniinae</taxon>
        <taxon>Bauhinia</taxon>
    </lineage>
</organism>
<comment type="caution">
    <text evidence="1">The sequence shown here is derived from an EMBL/GenBank/DDBJ whole genome shotgun (WGS) entry which is preliminary data.</text>
</comment>
<reference evidence="1 2" key="1">
    <citation type="journal article" date="2022" name="DNA Res.">
        <title>Chromosomal-level genome assembly of the orchid tree Bauhinia variegata (Leguminosae; Cercidoideae) supports the allotetraploid origin hypothesis of Bauhinia.</title>
        <authorList>
            <person name="Zhong Y."/>
            <person name="Chen Y."/>
            <person name="Zheng D."/>
            <person name="Pang J."/>
            <person name="Liu Y."/>
            <person name="Luo S."/>
            <person name="Meng S."/>
            <person name="Qian L."/>
            <person name="Wei D."/>
            <person name="Dai S."/>
            <person name="Zhou R."/>
        </authorList>
    </citation>
    <scope>NUCLEOTIDE SEQUENCE [LARGE SCALE GENOMIC DNA]</scope>
    <source>
        <strain evidence="1">BV-YZ2020</strain>
    </source>
</reference>
<dbReference type="Proteomes" id="UP000828941">
    <property type="component" value="Chromosome 6"/>
</dbReference>
<evidence type="ECO:0000313" key="1">
    <source>
        <dbReference type="EMBL" id="KAI4337415.1"/>
    </source>
</evidence>
<sequence length="101" mass="11329">MNIVFNPPDKRIAKDVNEKEVCQLSSETYLKAPDKNVAINEDGGVPTGSQNSSSMQYEVQQDHSQPISEPDLTNTTTNVAEKHKAKRITRYNRRGRARAVN</sequence>
<accession>A0ACB9NS03</accession>
<keyword evidence="2" id="KW-1185">Reference proteome</keyword>
<gene>
    <name evidence="1" type="ORF">L6164_015836</name>
</gene>
<dbReference type="EMBL" id="CM039431">
    <property type="protein sequence ID" value="KAI4337415.1"/>
    <property type="molecule type" value="Genomic_DNA"/>
</dbReference>
<name>A0ACB9NS03_BAUVA</name>
<evidence type="ECO:0000313" key="2">
    <source>
        <dbReference type="Proteomes" id="UP000828941"/>
    </source>
</evidence>
<proteinExistence type="predicted"/>